<proteinExistence type="predicted"/>
<sequence>MNNGQDKSQAERFKEAARELGADDDEAAFNAKLRKMVKQKPDDKKSSDD</sequence>
<dbReference type="RefSeq" id="WP_179907348.1">
    <property type="nucleotide sequence ID" value="NZ_JACBXS010000052.1"/>
</dbReference>
<dbReference type="EMBL" id="JACBXS010000052">
    <property type="protein sequence ID" value="NYS26554.1"/>
    <property type="molecule type" value="Genomic_DNA"/>
</dbReference>
<name>A0A7Z0KZL7_9RHOB</name>
<evidence type="ECO:0000313" key="3">
    <source>
        <dbReference type="Proteomes" id="UP000529417"/>
    </source>
</evidence>
<dbReference type="Proteomes" id="UP000529417">
    <property type="component" value="Unassembled WGS sequence"/>
</dbReference>
<feature type="compositionally biased region" description="Basic and acidic residues" evidence="1">
    <location>
        <begin position="8"/>
        <end position="21"/>
    </location>
</feature>
<reference evidence="2 3" key="1">
    <citation type="journal article" date="2000" name="Arch. Microbiol.">
        <title>Rhodobaca bogoriensis gen. nov. and sp. nov., an alkaliphilic purple nonsulfur bacterium from African Rift Valley soda lakes.</title>
        <authorList>
            <person name="Milford A.D."/>
            <person name="Achenbach L.A."/>
            <person name="Jung D.O."/>
            <person name="Madigan M.T."/>
        </authorList>
    </citation>
    <scope>NUCLEOTIDE SEQUENCE [LARGE SCALE GENOMIC DNA]</scope>
    <source>
        <strain evidence="2 3">2376</strain>
    </source>
</reference>
<protein>
    <submittedName>
        <fullName evidence="2">Uncharacterized protein</fullName>
    </submittedName>
</protein>
<gene>
    <name evidence="2" type="ORF">HUK65_16330</name>
</gene>
<evidence type="ECO:0000256" key="1">
    <source>
        <dbReference type="SAM" id="MobiDB-lite"/>
    </source>
</evidence>
<evidence type="ECO:0000313" key="2">
    <source>
        <dbReference type="EMBL" id="NYS26554.1"/>
    </source>
</evidence>
<comment type="caution">
    <text evidence="2">The sequence shown here is derived from an EMBL/GenBank/DDBJ whole genome shotgun (WGS) entry which is preliminary data.</text>
</comment>
<keyword evidence="3" id="KW-1185">Reference proteome</keyword>
<dbReference type="AlphaFoldDB" id="A0A7Z0KZL7"/>
<organism evidence="2 3">
    <name type="scientific">Rhabdonatronobacter sediminivivens</name>
    <dbReference type="NCBI Taxonomy" id="2743469"/>
    <lineage>
        <taxon>Bacteria</taxon>
        <taxon>Pseudomonadati</taxon>
        <taxon>Pseudomonadota</taxon>
        <taxon>Alphaproteobacteria</taxon>
        <taxon>Rhodobacterales</taxon>
        <taxon>Paracoccaceae</taxon>
        <taxon>Rhabdonatronobacter</taxon>
    </lineage>
</organism>
<accession>A0A7Z0KZL7</accession>
<feature type="region of interest" description="Disordered" evidence="1">
    <location>
        <begin position="1"/>
        <end position="25"/>
    </location>
</feature>